<comment type="caution">
    <text evidence="1">The sequence shown here is derived from an EMBL/GenBank/DDBJ whole genome shotgun (WGS) entry which is preliminary data.</text>
</comment>
<dbReference type="InterPro" id="IPR036638">
    <property type="entry name" value="HLH_DNA-bd_sf"/>
</dbReference>
<keyword evidence="2" id="KW-1185">Reference proteome</keyword>
<dbReference type="OrthoDB" id="2692170at2"/>
<proteinExistence type="predicted"/>
<protein>
    <submittedName>
        <fullName evidence="1">Spo0E family sporulation regulatory protein-aspartic acid phosphatase</fullName>
    </submittedName>
</protein>
<dbReference type="EMBL" id="PIOC01000017">
    <property type="protein sequence ID" value="RDW18405.1"/>
    <property type="molecule type" value="Genomic_DNA"/>
</dbReference>
<sequence>MNMNKELQQRIECLRYKMVKIAASKGLTDIESVKISQELDHVLNHYEKVKGQNDNHNM</sequence>
<dbReference type="Proteomes" id="UP000257143">
    <property type="component" value="Unassembled WGS sequence"/>
</dbReference>
<reference evidence="2" key="1">
    <citation type="submission" date="2017-11" db="EMBL/GenBank/DDBJ databases">
        <authorList>
            <person name="Zhu W."/>
        </authorList>
    </citation>
    <scope>NUCLEOTIDE SEQUENCE [LARGE SCALE GENOMIC DNA]</scope>
    <source>
        <strain evidence="2">CAU 1183</strain>
    </source>
</reference>
<dbReference type="Pfam" id="PF09388">
    <property type="entry name" value="SpoOE-like"/>
    <property type="match status" value="1"/>
</dbReference>
<dbReference type="Gene3D" id="4.10.280.10">
    <property type="entry name" value="Helix-loop-helix DNA-binding domain"/>
    <property type="match status" value="1"/>
</dbReference>
<dbReference type="GO" id="GO:0046983">
    <property type="term" value="F:protein dimerization activity"/>
    <property type="evidence" value="ECO:0007669"/>
    <property type="project" value="InterPro"/>
</dbReference>
<dbReference type="RefSeq" id="WP_115773584.1">
    <property type="nucleotide sequence ID" value="NZ_PIOC01000017.1"/>
</dbReference>
<dbReference type="InterPro" id="IPR037208">
    <property type="entry name" value="Spo0E-like_sf"/>
</dbReference>
<dbReference type="InterPro" id="IPR018540">
    <property type="entry name" value="Spo0E-like"/>
</dbReference>
<accession>A0A3D8PTW1</accession>
<gene>
    <name evidence="1" type="ORF">CWR48_12590</name>
</gene>
<evidence type="ECO:0000313" key="2">
    <source>
        <dbReference type="Proteomes" id="UP000257143"/>
    </source>
</evidence>
<evidence type="ECO:0000313" key="1">
    <source>
        <dbReference type="EMBL" id="RDW18405.1"/>
    </source>
</evidence>
<dbReference type="SUPFAM" id="SSF140500">
    <property type="entry name" value="BAS1536-like"/>
    <property type="match status" value="1"/>
</dbReference>
<name>A0A3D8PTW1_9BACI</name>
<organism evidence="1 2">
    <name type="scientific">Oceanobacillus arenosus</name>
    <dbReference type="NCBI Taxonomy" id="1229153"/>
    <lineage>
        <taxon>Bacteria</taxon>
        <taxon>Bacillati</taxon>
        <taxon>Bacillota</taxon>
        <taxon>Bacilli</taxon>
        <taxon>Bacillales</taxon>
        <taxon>Bacillaceae</taxon>
        <taxon>Oceanobacillus</taxon>
    </lineage>
</organism>
<dbReference type="AlphaFoldDB" id="A0A3D8PTW1"/>
<dbReference type="GO" id="GO:0043937">
    <property type="term" value="P:regulation of sporulation"/>
    <property type="evidence" value="ECO:0007669"/>
    <property type="project" value="InterPro"/>
</dbReference>